<evidence type="ECO:0000313" key="1">
    <source>
        <dbReference type="EMBL" id="MBW8637028.1"/>
    </source>
</evidence>
<dbReference type="GO" id="GO:0008168">
    <property type="term" value="F:methyltransferase activity"/>
    <property type="evidence" value="ECO:0007669"/>
    <property type="project" value="UniProtKB-KW"/>
</dbReference>
<proteinExistence type="predicted"/>
<protein>
    <submittedName>
        <fullName evidence="1">Class I SAM-dependent methyltransferase</fullName>
    </submittedName>
</protein>
<dbReference type="CDD" id="cd02440">
    <property type="entry name" value="AdoMet_MTases"/>
    <property type="match status" value="1"/>
</dbReference>
<dbReference type="RefSeq" id="WP_220227661.1">
    <property type="nucleotide sequence ID" value="NZ_JAICBX010000001.1"/>
</dbReference>
<dbReference type="Pfam" id="PF13489">
    <property type="entry name" value="Methyltransf_23"/>
    <property type="match status" value="1"/>
</dbReference>
<comment type="caution">
    <text evidence="1">The sequence shown here is derived from an EMBL/GenBank/DDBJ whole genome shotgun (WGS) entry which is preliminary data.</text>
</comment>
<organism evidence="1 2">
    <name type="scientific">Flavimaribacter sediminis</name>
    <dbReference type="NCBI Taxonomy" id="2865987"/>
    <lineage>
        <taxon>Bacteria</taxon>
        <taxon>Pseudomonadati</taxon>
        <taxon>Pseudomonadota</taxon>
        <taxon>Alphaproteobacteria</taxon>
        <taxon>Hyphomicrobiales</taxon>
        <taxon>Rhizobiaceae</taxon>
        <taxon>Flavimaribacter</taxon>
    </lineage>
</organism>
<gene>
    <name evidence="1" type="ORF">K1W69_07495</name>
</gene>
<dbReference type="PANTHER" id="PTHR43861">
    <property type="entry name" value="TRANS-ACONITATE 2-METHYLTRANSFERASE-RELATED"/>
    <property type="match status" value="1"/>
</dbReference>
<keyword evidence="1" id="KW-0489">Methyltransferase</keyword>
<keyword evidence="2" id="KW-1185">Reference proteome</keyword>
<dbReference type="SUPFAM" id="SSF53335">
    <property type="entry name" value="S-adenosyl-L-methionine-dependent methyltransferases"/>
    <property type="match status" value="1"/>
</dbReference>
<dbReference type="EMBL" id="JAICBX010000001">
    <property type="protein sequence ID" value="MBW8637028.1"/>
    <property type="molecule type" value="Genomic_DNA"/>
</dbReference>
<dbReference type="GO" id="GO:0032259">
    <property type="term" value="P:methylation"/>
    <property type="evidence" value="ECO:0007669"/>
    <property type="project" value="UniProtKB-KW"/>
</dbReference>
<dbReference type="Gene3D" id="3.40.50.150">
    <property type="entry name" value="Vaccinia Virus protein VP39"/>
    <property type="match status" value="1"/>
</dbReference>
<reference evidence="1" key="1">
    <citation type="submission" date="2021-08" db="EMBL/GenBank/DDBJ databases">
        <title>Hoeflea bacterium WL0058 sp. nov., isolated from the sediment.</title>
        <authorList>
            <person name="Wang L."/>
            <person name="Zhang D."/>
        </authorList>
    </citation>
    <scope>NUCLEOTIDE SEQUENCE</scope>
    <source>
        <strain evidence="1">WL0058</strain>
    </source>
</reference>
<accession>A0AAE3D0W1</accession>
<dbReference type="AlphaFoldDB" id="A0AAE3D0W1"/>
<sequence>MTATVNKDARFWDRIARKYSTDPIKDEEGYQKTLTRVSDFLRSDDSVLELGCGTGTTALHLATMASSYLATDISPQMIAIAQEKAVRSPNAQLKFSTGTVETLELQPDQYDAVLGFNYLHLVEDIDRNLELIRLCLKSGGYFISKTPCVGDMTPLIRLVIPLMRAVGKAPQHVHSIKASSLEEKIRNAGFDIIACEFHATQGKDVRPFIVASKPN</sequence>
<dbReference type="InterPro" id="IPR029063">
    <property type="entry name" value="SAM-dependent_MTases_sf"/>
</dbReference>
<evidence type="ECO:0000313" key="2">
    <source>
        <dbReference type="Proteomes" id="UP001196509"/>
    </source>
</evidence>
<keyword evidence="1" id="KW-0808">Transferase</keyword>
<dbReference type="Proteomes" id="UP001196509">
    <property type="component" value="Unassembled WGS sequence"/>
</dbReference>
<name>A0AAE3D0W1_9HYPH</name>